<reference evidence="4" key="1">
    <citation type="submission" date="2020-07" db="EMBL/GenBank/DDBJ databases">
        <title>Huge and variable diversity of episymbiotic CPR bacteria and DPANN archaea in groundwater ecosystems.</title>
        <authorList>
            <person name="He C.Y."/>
            <person name="Keren R."/>
            <person name="Whittaker M."/>
            <person name="Farag I.F."/>
            <person name="Doudna J."/>
            <person name="Cate J.H.D."/>
            <person name="Banfield J.F."/>
        </authorList>
    </citation>
    <scope>NUCLEOTIDE SEQUENCE</scope>
    <source>
        <strain evidence="4">NC_groundwater_580_Pr5_B-0.1um_64_19</strain>
    </source>
</reference>
<evidence type="ECO:0000256" key="1">
    <source>
        <dbReference type="SAM" id="MobiDB-lite"/>
    </source>
</evidence>
<evidence type="ECO:0000313" key="5">
    <source>
        <dbReference type="Proteomes" id="UP000779809"/>
    </source>
</evidence>
<dbReference type="EMBL" id="JACPNR010000009">
    <property type="protein sequence ID" value="MBI2678595.1"/>
    <property type="molecule type" value="Genomic_DNA"/>
</dbReference>
<feature type="signal peptide" evidence="2">
    <location>
        <begin position="1"/>
        <end position="25"/>
    </location>
</feature>
<sequence>MKQLRLTTFALLAAAALPLAMPAQANASAQGSFSRSLKVGAGDVDLSVKTGSGNITVRAGSGDTVEVHARIHANSSWSGLSAEEKVRRIEANPPIEQTGNSIRIGRIEDRDLRQNVSIAYEITTPARTHLASETGSGDQHVDGMQAGIRAQTGSGNLTLSNITGEVRGESGSGDIELTNANGRMYIATGSGNLRTSNVAGSFVGSSGSGDIRLDQTGAGDVKVETGSGNVVARGVNGPLSVATGSGDVEISGQQKGDWTLSAGSGNVRVHLSGEPSFDLDAHTSSGEIDVNFPVTIQGSFRKNELRGKVRNGGSLVRVRTGSGDIEFQ</sequence>
<evidence type="ECO:0000259" key="3">
    <source>
        <dbReference type="Pfam" id="PF13349"/>
    </source>
</evidence>
<feature type="region of interest" description="Disordered" evidence="1">
    <location>
        <begin position="155"/>
        <end position="175"/>
    </location>
</feature>
<organism evidence="4 5">
    <name type="scientific">Candidatus Korobacter versatilis</name>
    <dbReference type="NCBI Taxonomy" id="658062"/>
    <lineage>
        <taxon>Bacteria</taxon>
        <taxon>Pseudomonadati</taxon>
        <taxon>Acidobacteriota</taxon>
        <taxon>Terriglobia</taxon>
        <taxon>Terriglobales</taxon>
        <taxon>Candidatus Korobacteraceae</taxon>
        <taxon>Candidatus Korobacter</taxon>
    </lineage>
</organism>
<comment type="caution">
    <text evidence="4">The sequence shown here is derived from an EMBL/GenBank/DDBJ whole genome shotgun (WGS) entry which is preliminary data.</text>
</comment>
<evidence type="ECO:0000313" key="4">
    <source>
        <dbReference type="EMBL" id="MBI2678595.1"/>
    </source>
</evidence>
<feature type="chain" id="PRO_5038036842" evidence="2">
    <location>
        <begin position="26"/>
        <end position="328"/>
    </location>
</feature>
<protein>
    <submittedName>
        <fullName evidence="4">DUF4097 family beta strand repeat protein</fullName>
    </submittedName>
</protein>
<dbReference type="InterPro" id="IPR025164">
    <property type="entry name" value="Toastrack_DUF4097"/>
</dbReference>
<name>A0A932ER84_9BACT</name>
<gene>
    <name evidence="4" type="ORF">HYX28_07415</name>
</gene>
<evidence type="ECO:0000256" key="2">
    <source>
        <dbReference type="SAM" id="SignalP"/>
    </source>
</evidence>
<dbReference type="Pfam" id="PF13349">
    <property type="entry name" value="DUF4097"/>
    <property type="match status" value="1"/>
</dbReference>
<dbReference type="PANTHER" id="PTHR34094:SF1">
    <property type="entry name" value="PROTEIN FAM185A"/>
    <property type="match status" value="1"/>
</dbReference>
<feature type="domain" description="DUF4097" evidence="3">
    <location>
        <begin position="169"/>
        <end position="326"/>
    </location>
</feature>
<accession>A0A932ER84</accession>
<keyword evidence="2" id="KW-0732">Signal</keyword>
<dbReference type="AlphaFoldDB" id="A0A932ER84"/>
<dbReference type="Gene3D" id="2.160.20.120">
    <property type="match status" value="1"/>
</dbReference>
<proteinExistence type="predicted"/>
<dbReference type="PANTHER" id="PTHR34094">
    <property type="match status" value="1"/>
</dbReference>
<dbReference type="Proteomes" id="UP000779809">
    <property type="component" value="Unassembled WGS sequence"/>
</dbReference>